<gene>
    <name evidence="1" type="ORF">BDR25DRAFT_365099</name>
</gene>
<dbReference type="Proteomes" id="UP000799755">
    <property type="component" value="Unassembled WGS sequence"/>
</dbReference>
<sequence>MPNDIDNAQVRLVEEYLEPEPAKISPGEYVRTRISTLRPPMSKVANPFTLLASLNRTQWLFFLCAFSSWTWDAFDFFTVSLTVQPLAKQFGKTNAQITWGMTLVLMLRSVGAVIFGLLSDRYGRKWPFIINNLLFVVLELGTGFTSTYGSFLACRALFGIAMGGLYGNAAATALEDAPSEARGVLSGIFQAGYAFGYLLATAFSRGLVNTTVYGWRPLFWFGACPPVLIIVFRLCLPETTAYRERAAIRNSTHHATKTFLEEGRLALKNHWLMFVYMVLFMSGFSFMGHGSQDLYPTLLTNQFGFSPDALTVTQVVANLGSITGCITAGHVSEIFGRRLTVIVYCVVGSALIYPYTYVSTTAVMASAFFLQFCIQGAFGVVPSHLTELSPGSLRTFMVGTSYQLGNLVSAASSTIEATMGERYPLPPTKKGVKRYNYGLVICIFLACSVGFTLILTLIGPERKDVSLKVLHPPEIEGHSGHKEKNVGDVGAKESV</sequence>
<evidence type="ECO:0000313" key="1">
    <source>
        <dbReference type="EMBL" id="KAF2478065.1"/>
    </source>
</evidence>
<reference evidence="1" key="1">
    <citation type="journal article" date="2020" name="Stud. Mycol.">
        <title>101 Dothideomycetes genomes: a test case for predicting lifestyles and emergence of pathogens.</title>
        <authorList>
            <person name="Haridas S."/>
            <person name="Albert R."/>
            <person name="Binder M."/>
            <person name="Bloem J."/>
            <person name="Labutti K."/>
            <person name="Salamov A."/>
            <person name="Andreopoulos B."/>
            <person name="Baker S."/>
            <person name="Barry K."/>
            <person name="Bills G."/>
            <person name="Bluhm B."/>
            <person name="Cannon C."/>
            <person name="Castanera R."/>
            <person name="Culley D."/>
            <person name="Daum C."/>
            <person name="Ezra D."/>
            <person name="Gonzalez J."/>
            <person name="Henrissat B."/>
            <person name="Kuo A."/>
            <person name="Liang C."/>
            <person name="Lipzen A."/>
            <person name="Lutzoni F."/>
            <person name="Magnuson J."/>
            <person name="Mondo S."/>
            <person name="Nolan M."/>
            <person name="Ohm R."/>
            <person name="Pangilinan J."/>
            <person name="Park H.-J."/>
            <person name="Ramirez L."/>
            <person name="Alfaro M."/>
            <person name="Sun H."/>
            <person name="Tritt A."/>
            <person name="Yoshinaga Y."/>
            <person name="Zwiers L.-H."/>
            <person name="Turgeon B."/>
            <person name="Goodwin S."/>
            <person name="Spatafora J."/>
            <person name="Crous P."/>
            <person name="Grigoriev I."/>
        </authorList>
    </citation>
    <scope>NUCLEOTIDE SEQUENCE</scope>
    <source>
        <strain evidence="1">ATCC 200398</strain>
    </source>
</reference>
<protein>
    <submittedName>
        <fullName evidence="1">MFS general substrate transporter</fullName>
    </submittedName>
</protein>
<comment type="caution">
    <text evidence="1">The sequence shown here is derived from an EMBL/GenBank/DDBJ whole genome shotgun (WGS) entry which is preliminary data.</text>
</comment>
<name>A0ACB6RG88_9PLEO</name>
<evidence type="ECO:0000313" key="2">
    <source>
        <dbReference type="Proteomes" id="UP000799755"/>
    </source>
</evidence>
<accession>A0ACB6RG88</accession>
<organism evidence="1 2">
    <name type="scientific">Lindgomyces ingoldianus</name>
    <dbReference type="NCBI Taxonomy" id="673940"/>
    <lineage>
        <taxon>Eukaryota</taxon>
        <taxon>Fungi</taxon>
        <taxon>Dikarya</taxon>
        <taxon>Ascomycota</taxon>
        <taxon>Pezizomycotina</taxon>
        <taxon>Dothideomycetes</taxon>
        <taxon>Pleosporomycetidae</taxon>
        <taxon>Pleosporales</taxon>
        <taxon>Lindgomycetaceae</taxon>
        <taxon>Lindgomyces</taxon>
    </lineage>
</organism>
<proteinExistence type="predicted"/>
<dbReference type="EMBL" id="MU003492">
    <property type="protein sequence ID" value="KAF2478065.1"/>
    <property type="molecule type" value="Genomic_DNA"/>
</dbReference>
<keyword evidence="2" id="KW-1185">Reference proteome</keyword>